<dbReference type="EMBL" id="BNBO01000015">
    <property type="protein sequence ID" value="GHH71325.1"/>
    <property type="molecule type" value="Genomic_DNA"/>
</dbReference>
<evidence type="ECO:0000313" key="2">
    <source>
        <dbReference type="Proteomes" id="UP000617734"/>
    </source>
</evidence>
<sequence length="126" mass="13494">MISLRAFCHVRVRPALRAGHSGRSVERVDVLDKVRILTLLPDGVPATTRTVADCFEVPLAAVKSLVKDHRSEPAGSGYRVPAGQELRAFKALSGLAPRTPWLGGLPPVGRAQCGAMSGRRGRTSRT</sequence>
<reference evidence="1" key="1">
    <citation type="journal article" date="2014" name="Int. J. Syst. Evol. Microbiol.">
        <title>Complete genome sequence of Corynebacterium casei LMG S-19264T (=DSM 44701T), isolated from a smear-ripened cheese.</title>
        <authorList>
            <consortium name="US DOE Joint Genome Institute (JGI-PGF)"/>
            <person name="Walter F."/>
            <person name="Albersmeier A."/>
            <person name="Kalinowski J."/>
            <person name="Ruckert C."/>
        </authorList>
    </citation>
    <scope>NUCLEOTIDE SEQUENCE</scope>
    <source>
        <strain evidence="1">JCM 4646</strain>
    </source>
</reference>
<proteinExistence type="predicted"/>
<gene>
    <name evidence="1" type="ORF">GCM10018781_32440</name>
</gene>
<comment type="caution">
    <text evidence="1">The sequence shown here is derived from an EMBL/GenBank/DDBJ whole genome shotgun (WGS) entry which is preliminary data.</text>
</comment>
<keyword evidence="2" id="KW-1185">Reference proteome</keyword>
<name>A0A919FTQ8_9ACTN</name>
<protein>
    <submittedName>
        <fullName evidence="1">Uncharacterized protein</fullName>
    </submittedName>
</protein>
<evidence type="ECO:0000313" key="1">
    <source>
        <dbReference type="EMBL" id="GHH71325.1"/>
    </source>
</evidence>
<organism evidence="1 2">
    <name type="scientific">Kitasatospora indigofera</name>
    <dbReference type="NCBI Taxonomy" id="67307"/>
    <lineage>
        <taxon>Bacteria</taxon>
        <taxon>Bacillati</taxon>
        <taxon>Actinomycetota</taxon>
        <taxon>Actinomycetes</taxon>
        <taxon>Kitasatosporales</taxon>
        <taxon>Streptomycetaceae</taxon>
        <taxon>Kitasatospora</taxon>
    </lineage>
</organism>
<dbReference type="AlphaFoldDB" id="A0A919FTQ8"/>
<dbReference type="Proteomes" id="UP000617734">
    <property type="component" value="Unassembled WGS sequence"/>
</dbReference>
<accession>A0A919FTQ8</accession>
<reference evidence="1" key="2">
    <citation type="submission" date="2020-09" db="EMBL/GenBank/DDBJ databases">
        <authorList>
            <person name="Sun Q."/>
            <person name="Ohkuma M."/>
        </authorList>
    </citation>
    <scope>NUCLEOTIDE SEQUENCE</scope>
    <source>
        <strain evidence="1">JCM 4646</strain>
    </source>
</reference>